<dbReference type="PANTHER" id="PTHR10972:SF136">
    <property type="entry name" value="OXYSTEROL-BINDING PROTEIN 8"/>
    <property type="match status" value="1"/>
</dbReference>
<name>A0AAD5GH24_AMBAR</name>
<reference evidence="1" key="1">
    <citation type="submission" date="2022-06" db="EMBL/GenBank/DDBJ databases">
        <title>Uncovering the hologenomic basis of an extraordinary plant invasion.</title>
        <authorList>
            <person name="Bieker V.C."/>
            <person name="Martin M.D."/>
            <person name="Gilbert T."/>
            <person name="Hodgins K."/>
            <person name="Battlay P."/>
            <person name="Petersen B."/>
            <person name="Wilson J."/>
        </authorList>
    </citation>
    <scope>NUCLEOTIDE SEQUENCE</scope>
    <source>
        <strain evidence="1">AA19_3_7</strain>
        <tissue evidence="1">Leaf</tissue>
    </source>
</reference>
<dbReference type="GO" id="GO:0032934">
    <property type="term" value="F:sterol binding"/>
    <property type="evidence" value="ECO:0007669"/>
    <property type="project" value="TreeGrafter"/>
</dbReference>
<dbReference type="PANTHER" id="PTHR10972">
    <property type="entry name" value="OXYSTEROL-BINDING PROTEIN-RELATED"/>
    <property type="match status" value="1"/>
</dbReference>
<evidence type="ECO:0000313" key="1">
    <source>
        <dbReference type="EMBL" id="KAI7739618.1"/>
    </source>
</evidence>
<organism evidence="1 2">
    <name type="scientific">Ambrosia artemisiifolia</name>
    <name type="common">Common ragweed</name>
    <dbReference type="NCBI Taxonomy" id="4212"/>
    <lineage>
        <taxon>Eukaryota</taxon>
        <taxon>Viridiplantae</taxon>
        <taxon>Streptophyta</taxon>
        <taxon>Embryophyta</taxon>
        <taxon>Tracheophyta</taxon>
        <taxon>Spermatophyta</taxon>
        <taxon>Magnoliopsida</taxon>
        <taxon>eudicotyledons</taxon>
        <taxon>Gunneridae</taxon>
        <taxon>Pentapetalae</taxon>
        <taxon>asterids</taxon>
        <taxon>campanulids</taxon>
        <taxon>Asterales</taxon>
        <taxon>Asteraceae</taxon>
        <taxon>Asteroideae</taxon>
        <taxon>Heliantheae alliance</taxon>
        <taxon>Heliantheae</taxon>
        <taxon>Ambrosia</taxon>
    </lineage>
</organism>
<dbReference type="GO" id="GO:0016020">
    <property type="term" value="C:membrane"/>
    <property type="evidence" value="ECO:0007669"/>
    <property type="project" value="TreeGrafter"/>
</dbReference>
<dbReference type="SUPFAM" id="SSF144000">
    <property type="entry name" value="Oxysterol-binding protein-like"/>
    <property type="match status" value="1"/>
</dbReference>
<protein>
    <submittedName>
        <fullName evidence="1">Uncharacterized protein</fullName>
    </submittedName>
</protein>
<dbReference type="InterPro" id="IPR037239">
    <property type="entry name" value="OSBP_sf"/>
</dbReference>
<dbReference type="EMBL" id="JAMZMK010008600">
    <property type="protein sequence ID" value="KAI7739618.1"/>
    <property type="molecule type" value="Genomic_DNA"/>
</dbReference>
<feature type="non-terminal residue" evidence="1">
    <location>
        <position position="1"/>
    </location>
</feature>
<accession>A0AAD5GH24</accession>
<comment type="caution">
    <text evidence="1">The sequence shown here is derived from an EMBL/GenBank/DDBJ whole genome shotgun (WGS) entry which is preliminary data.</text>
</comment>
<dbReference type="Proteomes" id="UP001206925">
    <property type="component" value="Unassembled WGS sequence"/>
</dbReference>
<evidence type="ECO:0000313" key="2">
    <source>
        <dbReference type="Proteomes" id="UP001206925"/>
    </source>
</evidence>
<gene>
    <name evidence="1" type="ORF">M8C21_008669</name>
</gene>
<dbReference type="Gene3D" id="2.40.160.120">
    <property type="match status" value="1"/>
</dbReference>
<proteinExistence type="predicted"/>
<sequence length="217" mass="25211">SHLVLMMELLGMMPRKVGHYISVFPFCLIVLDHFIRDLPIHLPYAHKYMSLRFKVLQVKLALKSFWSYTSWDQLMEYPHFLECVVPCSVRTRTNKVVACFSWKPFDRILNETYQIVDHCGVTFIAEQVGHHHPISVSHAEDEHFVYDISSKATINFVGNFLDTVFIIKRNDVLRNMSFYDAKVTPVALVLVLAYINAPETLQSKITLTDLLRAEHQQ</sequence>
<keyword evidence="2" id="KW-1185">Reference proteome</keyword>
<dbReference type="Pfam" id="PF01237">
    <property type="entry name" value="Oxysterol_BP"/>
    <property type="match status" value="1"/>
</dbReference>
<dbReference type="InterPro" id="IPR000648">
    <property type="entry name" value="Oxysterol-bd"/>
</dbReference>
<dbReference type="AlphaFoldDB" id="A0AAD5GH24"/>
<dbReference type="GO" id="GO:0005829">
    <property type="term" value="C:cytosol"/>
    <property type="evidence" value="ECO:0007669"/>
    <property type="project" value="TreeGrafter"/>
</dbReference>